<dbReference type="Pfam" id="PF05262">
    <property type="entry name" value="Borrelia_P83"/>
    <property type="match status" value="1"/>
</dbReference>
<feature type="compositionally biased region" description="Basic and acidic residues" evidence="1">
    <location>
        <begin position="290"/>
        <end position="317"/>
    </location>
</feature>
<dbReference type="InterPro" id="IPR007926">
    <property type="entry name" value="Borrelia_P83"/>
</dbReference>
<evidence type="ECO:0000256" key="1">
    <source>
        <dbReference type="SAM" id="MobiDB-lite"/>
    </source>
</evidence>
<comment type="caution">
    <text evidence="2">The sequence shown here is derived from an EMBL/GenBank/DDBJ whole genome shotgun (WGS) entry which is preliminary data.</text>
</comment>
<keyword evidence="3" id="KW-1185">Reference proteome</keyword>
<dbReference type="Proteomes" id="UP001466331">
    <property type="component" value="Unassembled WGS sequence"/>
</dbReference>
<sequence length="521" mass="59220">MRRICLALFIVLLSLFMVYGLEVSRSELSIYQDAEITFINYQGPYDKIDTIEQIKGIGRVLASSPDYSASFTRSYGNKYRVIHAVNSTEPATLKADIIELLPGAGVDHILNLRRIIAGYLEDAYSYSPEDAKTLAFFITVYNAVLRGNITYFEQMYTQEVNSYLREDKVGLATHYKDWPGKSQIVIPLSDNFSDRDITAVDTQGLTDREVVQELKKQEDKAISERKDLVDIKEKQIEKEKQTIEEQKQELTQQKKSLETQKQEIAQQEKELAQKEEEAQKKLETAPPGSQEEKQAKEELKTVEEQKQQLDTKKQDLAKKEQETVQKKEELAQKEQQVAEKEKQVKQERQEIAQDQQKVMETQAGGSPAQIPLVKVIDTSGPIKSQFVLLDTTTYEPVAGVAVNIVGRSPADYNKQYLVLSPVDSTYATMYLLDKKTLDIKKQSAEKISIYSVLEIHDGQIYAVFEKDSAWHIGAFDQNLVLTAYTRERVAPYTGITFTPEYLYAQKEDGSIVEVSLSSLSK</sequence>
<feature type="region of interest" description="Disordered" evidence="1">
    <location>
        <begin position="261"/>
        <end position="317"/>
    </location>
</feature>
<dbReference type="RefSeq" id="WP_420069248.1">
    <property type="nucleotide sequence ID" value="NZ_JBCHKQ010000002.1"/>
</dbReference>
<feature type="compositionally biased region" description="Basic and acidic residues" evidence="1">
    <location>
        <begin position="261"/>
        <end position="283"/>
    </location>
</feature>
<organism evidence="2 3">
    <name type="scientific">Rarispira pelagica</name>
    <dbReference type="NCBI Taxonomy" id="3141764"/>
    <lineage>
        <taxon>Bacteria</taxon>
        <taxon>Pseudomonadati</taxon>
        <taxon>Spirochaetota</taxon>
        <taxon>Spirochaetia</taxon>
        <taxon>Winmispirales</taxon>
        <taxon>Winmispiraceae</taxon>
        <taxon>Rarispira</taxon>
    </lineage>
</organism>
<dbReference type="EMBL" id="JBCHKQ010000002">
    <property type="protein sequence ID" value="MEM5947798.1"/>
    <property type="molecule type" value="Genomic_DNA"/>
</dbReference>
<gene>
    <name evidence="2" type="ORF">WKV44_04495</name>
</gene>
<evidence type="ECO:0000313" key="2">
    <source>
        <dbReference type="EMBL" id="MEM5947798.1"/>
    </source>
</evidence>
<evidence type="ECO:0000313" key="3">
    <source>
        <dbReference type="Proteomes" id="UP001466331"/>
    </source>
</evidence>
<reference evidence="2 3" key="1">
    <citation type="submission" date="2024-03" db="EMBL/GenBank/DDBJ databases">
        <title>Ignisphaera cupida sp. nov., a hyperthermophilic hydrolytic archaeon from a hot spring of Kamchatka, and proposal of Ignisphaeraceae fam. nov.</title>
        <authorList>
            <person name="Podosokorskaya O.A."/>
            <person name="Elcheninov A.G."/>
            <person name="Maltseva A.I."/>
            <person name="Zayulina K.S."/>
            <person name="Novikov A."/>
            <person name="Merkel A.Y."/>
        </authorList>
    </citation>
    <scope>NUCLEOTIDE SEQUENCE [LARGE SCALE GENOMIC DNA]</scope>
    <source>
        <strain evidence="2 3">38H-sp</strain>
    </source>
</reference>
<protein>
    <submittedName>
        <fullName evidence="2">P83/100 family protein</fullName>
    </submittedName>
</protein>
<accession>A0ABU9UAV9</accession>
<proteinExistence type="predicted"/>
<name>A0ABU9UAV9_9SPIR</name>